<gene>
    <name evidence="3" type="ORF">CCMP2556_LOCUS10048</name>
</gene>
<sequence>TVGFLHLPLVVSLASASADTADCSLLQQHETQFRQAPSEVVQQLNASKWAGWCWNGTNNVVDREIFLLHIGKIAGCSLVGDLSMLVGRDNIWTAQVCWEKSTKARFGKTALMLRRPKDHLLSIYHQCLQPGPLEIKALERRGIAPGQEGFNLPSFGDWVRSWNQHPPKFYHAKDAWRSSHGRDGPFKLEPDQSTLRSTVDPPSQGYHNERFHCVDPRNPVGWQLTCTEEAARPDHIDEKKSLAILHSASVVGILEAYQESICLYSAKLRNFLPSHCNCEDASAWDAFVPLHIDHDHSYSERADDYNESVQKDIEGLTQVDRKLYQAGVTQFIQEMDDLEKTFKVKVLCRQQRQTLLSAASG</sequence>
<name>A0ABP0J7S8_9DINO</name>
<protein>
    <submittedName>
        <fullName evidence="3">Uncharacterized protein</fullName>
    </submittedName>
</protein>
<proteinExistence type="predicted"/>
<feature type="region of interest" description="Disordered" evidence="1">
    <location>
        <begin position="181"/>
        <end position="207"/>
    </location>
</feature>
<dbReference type="Gene3D" id="3.40.50.300">
    <property type="entry name" value="P-loop containing nucleotide triphosphate hydrolases"/>
    <property type="match status" value="1"/>
</dbReference>
<feature type="compositionally biased region" description="Basic and acidic residues" evidence="1">
    <location>
        <begin position="181"/>
        <end position="190"/>
    </location>
</feature>
<organism evidence="3 4">
    <name type="scientific">Durusdinium trenchii</name>
    <dbReference type="NCBI Taxonomy" id="1381693"/>
    <lineage>
        <taxon>Eukaryota</taxon>
        <taxon>Sar</taxon>
        <taxon>Alveolata</taxon>
        <taxon>Dinophyceae</taxon>
        <taxon>Suessiales</taxon>
        <taxon>Symbiodiniaceae</taxon>
        <taxon>Durusdinium</taxon>
    </lineage>
</organism>
<feature type="signal peptide" evidence="2">
    <location>
        <begin position="1"/>
        <end position="23"/>
    </location>
</feature>
<evidence type="ECO:0000256" key="1">
    <source>
        <dbReference type="SAM" id="MobiDB-lite"/>
    </source>
</evidence>
<accession>A0ABP0J7S8</accession>
<evidence type="ECO:0000313" key="4">
    <source>
        <dbReference type="Proteomes" id="UP001642484"/>
    </source>
</evidence>
<reference evidence="3 4" key="1">
    <citation type="submission" date="2024-02" db="EMBL/GenBank/DDBJ databases">
        <authorList>
            <person name="Chen Y."/>
            <person name="Shah S."/>
            <person name="Dougan E. K."/>
            <person name="Thang M."/>
            <person name="Chan C."/>
        </authorList>
    </citation>
    <scope>NUCLEOTIDE SEQUENCE [LARGE SCALE GENOMIC DNA]</scope>
</reference>
<evidence type="ECO:0000313" key="3">
    <source>
        <dbReference type="EMBL" id="CAK9010370.1"/>
    </source>
</evidence>
<feature type="non-terminal residue" evidence="3">
    <location>
        <position position="1"/>
    </location>
</feature>
<dbReference type="Proteomes" id="UP001642484">
    <property type="component" value="Unassembled WGS sequence"/>
</dbReference>
<dbReference type="InterPro" id="IPR027417">
    <property type="entry name" value="P-loop_NTPase"/>
</dbReference>
<keyword evidence="2" id="KW-0732">Signal</keyword>
<feature type="compositionally biased region" description="Polar residues" evidence="1">
    <location>
        <begin position="191"/>
        <end position="201"/>
    </location>
</feature>
<comment type="caution">
    <text evidence="3">The sequence shown here is derived from an EMBL/GenBank/DDBJ whole genome shotgun (WGS) entry which is preliminary data.</text>
</comment>
<dbReference type="EMBL" id="CAXAMN010004647">
    <property type="protein sequence ID" value="CAK9010370.1"/>
    <property type="molecule type" value="Genomic_DNA"/>
</dbReference>
<feature type="chain" id="PRO_5047126550" evidence="2">
    <location>
        <begin position="24"/>
        <end position="361"/>
    </location>
</feature>
<keyword evidence="4" id="KW-1185">Reference proteome</keyword>
<evidence type="ECO:0000256" key="2">
    <source>
        <dbReference type="SAM" id="SignalP"/>
    </source>
</evidence>